<dbReference type="InterPro" id="IPR000082">
    <property type="entry name" value="SEA_dom"/>
</dbReference>
<dbReference type="Proteomes" id="UP000230750">
    <property type="component" value="Unassembled WGS sequence"/>
</dbReference>
<evidence type="ECO:0000256" key="1">
    <source>
        <dbReference type="ARBA" id="ARBA00004236"/>
    </source>
</evidence>
<keyword evidence="12" id="KW-0812">Transmembrane</keyword>
<evidence type="ECO:0000256" key="5">
    <source>
        <dbReference type="ARBA" id="ARBA00022737"/>
    </source>
</evidence>
<evidence type="ECO:0000256" key="6">
    <source>
        <dbReference type="ARBA" id="ARBA00023136"/>
    </source>
</evidence>
<keyword evidence="12" id="KW-1133">Transmembrane helix</keyword>
<keyword evidence="4" id="KW-0732">Signal</keyword>
<evidence type="ECO:0000259" key="14">
    <source>
        <dbReference type="PROSITE" id="PS50026"/>
    </source>
</evidence>
<keyword evidence="7 9" id="KW-1015">Disulfide bond</keyword>
<feature type="transmembrane region" description="Helical" evidence="12">
    <location>
        <begin position="648"/>
        <end position="673"/>
    </location>
</feature>
<evidence type="ECO:0000313" key="17">
    <source>
        <dbReference type="Proteomes" id="UP000230750"/>
    </source>
</evidence>
<keyword evidence="6 12" id="KW-0472">Membrane</keyword>
<keyword evidence="17" id="KW-1185">Reference proteome</keyword>
<feature type="disulfide bond" evidence="9">
    <location>
        <begin position="604"/>
        <end position="621"/>
    </location>
</feature>
<dbReference type="PANTHER" id="PTHR24037">
    <property type="entry name" value="HEART DEVELOPMENT PROTEIN WITH EGF-LIKE DOMAINS 1"/>
    <property type="match status" value="1"/>
</dbReference>
<sequence>MFVFRFVLADCDLPDHSTTVSDDNSPVSHGNTVDLICLPGYQSDGNPPVTTSCENGSTSSSTASPSTPTEPTVVPTTAVDTTEVVPSSISTEVSSASTSSSTDSPSTPIEPTEVPTTVVDTTEVVPSSISTEVSSGSTSSSTDSPSTQTEPTEVPTTAVDTTQVVPSSISTEVSSASTSSTTDSPSTQTEPTEVPMTAVDTTEVVPSSISTEVSSASTSSTTDSPSTQTEPTEVPTTAVDTTEVVPSSISTEVSSASTSSTTDSPSTQTEPTEVPTTAVDTTEVVPSSISTEVSSASTSSSTDSPSTPIEPTEVPTTAVDTTSVKTDIKSTVFSTTPITPDGRTFRKTTLHDATTTVITTSKITTPAESTAIATTTDRDYSTCYAPDVESPLTLQPKKALYKDGDVIEYSCEDNKRLVGNPSAVCTDGNFYPSDPLLCLDAACTDKDCESAIGGYCSEEGDCICEPGFTLKNGACVETDSVKVIITLEAKFEEGYEDHSSSEFLELQADICIAFELSFETIGDGDSFVTCFVLSFKPGSVIADVATVITSSSELTADEIAGNMTEQANGNDAGFTLTGMQYNFTVGSSVNASDLNSCDEELHHCDKNYGTCINAGKGSYTCTCAFGSYQDSNIQVEGTACKIDTISTAVIIGASIAGGVALAFIIVLFIWLIAYNKTKNTAVGTKQYQPEVTFSEGIDNRRSMMEQFEDEDDIDQRMQQNAKVISNMTHFNPIPKTNSKYGTPPNVELSSLNTNGYPNQYNGGHSIGV</sequence>
<evidence type="ECO:0000256" key="12">
    <source>
        <dbReference type="SAM" id="Phobius"/>
    </source>
</evidence>
<protein>
    <submittedName>
        <fullName evidence="16">Putative endochitinase A</fullName>
    </submittedName>
</protein>
<feature type="compositionally biased region" description="Polar residues" evidence="11">
    <location>
        <begin position="43"/>
        <end position="56"/>
    </location>
</feature>
<evidence type="ECO:0000259" key="15">
    <source>
        <dbReference type="PROSITE" id="PS50923"/>
    </source>
</evidence>
<dbReference type="Pfam" id="PF00084">
    <property type="entry name" value="Sushi"/>
    <property type="match status" value="1"/>
</dbReference>
<feature type="compositionally biased region" description="Polar residues" evidence="11">
    <location>
        <begin position="154"/>
        <end position="163"/>
    </location>
</feature>
<gene>
    <name evidence="16" type="ORF">BSL78_24477</name>
</gene>
<evidence type="ECO:0000256" key="3">
    <source>
        <dbReference type="ARBA" id="ARBA00022536"/>
    </source>
</evidence>
<dbReference type="InterPro" id="IPR036364">
    <property type="entry name" value="SEA_dom_sf"/>
</dbReference>
<evidence type="ECO:0000256" key="10">
    <source>
        <dbReference type="PROSITE-ProRule" id="PRU00302"/>
    </source>
</evidence>
<dbReference type="PROSITE" id="PS50026">
    <property type="entry name" value="EGF_3"/>
    <property type="match status" value="1"/>
</dbReference>
<feature type="domain" description="EGF-like" evidence="14">
    <location>
        <begin position="593"/>
        <end position="634"/>
    </location>
</feature>
<evidence type="ECO:0000256" key="2">
    <source>
        <dbReference type="ARBA" id="ARBA00022475"/>
    </source>
</evidence>
<dbReference type="AlphaFoldDB" id="A0A2G8JSD5"/>
<dbReference type="InterPro" id="IPR000436">
    <property type="entry name" value="Sushi_SCR_CCP_dom"/>
</dbReference>
<keyword evidence="8" id="KW-0325">Glycoprotein</keyword>
<dbReference type="EMBL" id="MRZV01001327">
    <property type="protein sequence ID" value="PIK38681.1"/>
    <property type="molecule type" value="Genomic_DNA"/>
</dbReference>
<dbReference type="CDD" id="cd00033">
    <property type="entry name" value="CCP"/>
    <property type="match status" value="1"/>
</dbReference>
<organism evidence="16 17">
    <name type="scientific">Stichopus japonicus</name>
    <name type="common">Sea cucumber</name>
    <dbReference type="NCBI Taxonomy" id="307972"/>
    <lineage>
        <taxon>Eukaryota</taxon>
        <taxon>Metazoa</taxon>
        <taxon>Echinodermata</taxon>
        <taxon>Eleutherozoa</taxon>
        <taxon>Echinozoa</taxon>
        <taxon>Holothuroidea</taxon>
        <taxon>Aspidochirotacea</taxon>
        <taxon>Aspidochirotida</taxon>
        <taxon>Stichopodidae</taxon>
        <taxon>Apostichopus</taxon>
    </lineage>
</organism>
<evidence type="ECO:0000256" key="7">
    <source>
        <dbReference type="ARBA" id="ARBA00023157"/>
    </source>
</evidence>
<feature type="domain" description="SEA" evidence="13">
    <location>
        <begin position="475"/>
        <end position="581"/>
    </location>
</feature>
<dbReference type="SMART" id="SM00032">
    <property type="entry name" value="CCP"/>
    <property type="match status" value="2"/>
</dbReference>
<dbReference type="PANTHER" id="PTHR24037:SF11">
    <property type="entry name" value="MUCIN-2-LIKE"/>
    <property type="match status" value="1"/>
</dbReference>
<feature type="compositionally biased region" description="Low complexity" evidence="11">
    <location>
        <begin position="281"/>
        <end position="313"/>
    </location>
</feature>
<keyword evidence="2" id="KW-1003">Cell membrane</keyword>
<keyword evidence="10" id="KW-0768">Sushi</keyword>
<dbReference type="InterPro" id="IPR000742">
    <property type="entry name" value="EGF"/>
</dbReference>
<proteinExistence type="predicted"/>
<evidence type="ECO:0000259" key="13">
    <source>
        <dbReference type="PROSITE" id="PS50024"/>
    </source>
</evidence>
<comment type="caution">
    <text evidence="9">Lacks conserved residue(s) required for the propagation of feature annotation.</text>
</comment>
<dbReference type="STRING" id="307972.A0A2G8JSD5"/>
<evidence type="ECO:0000256" key="9">
    <source>
        <dbReference type="PROSITE-ProRule" id="PRU00076"/>
    </source>
</evidence>
<dbReference type="GO" id="GO:0005886">
    <property type="term" value="C:plasma membrane"/>
    <property type="evidence" value="ECO:0007669"/>
    <property type="project" value="UniProtKB-SubCell"/>
</dbReference>
<comment type="subcellular location">
    <subcellularLocation>
        <location evidence="1">Cell membrane</location>
    </subcellularLocation>
</comment>
<keyword evidence="5" id="KW-0677">Repeat</keyword>
<dbReference type="Gene3D" id="2.10.70.10">
    <property type="entry name" value="Complement Module, domain 1"/>
    <property type="match status" value="1"/>
</dbReference>
<dbReference type="Pfam" id="PF01390">
    <property type="entry name" value="SEA"/>
    <property type="match status" value="1"/>
</dbReference>
<accession>A0A2G8JSD5</accession>
<feature type="compositionally biased region" description="Low complexity" evidence="11">
    <location>
        <begin position="57"/>
        <end position="152"/>
    </location>
</feature>
<dbReference type="SUPFAM" id="SSF82671">
    <property type="entry name" value="SEA domain"/>
    <property type="match status" value="1"/>
</dbReference>
<dbReference type="SUPFAM" id="SSF57535">
    <property type="entry name" value="Complement control module/SCR domain"/>
    <property type="match status" value="1"/>
</dbReference>
<dbReference type="PROSITE" id="PS50923">
    <property type="entry name" value="SUSHI"/>
    <property type="match status" value="1"/>
</dbReference>
<evidence type="ECO:0000256" key="11">
    <source>
        <dbReference type="SAM" id="MobiDB-lite"/>
    </source>
</evidence>
<feature type="compositionally biased region" description="Low complexity" evidence="11">
    <location>
        <begin position="241"/>
        <end position="272"/>
    </location>
</feature>
<feature type="region of interest" description="Disordered" evidence="11">
    <location>
        <begin position="38"/>
        <end position="322"/>
    </location>
</feature>
<reference evidence="16 17" key="1">
    <citation type="journal article" date="2017" name="PLoS Biol.">
        <title>The sea cucumber genome provides insights into morphological evolution and visceral regeneration.</title>
        <authorList>
            <person name="Zhang X."/>
            <person name="Sun L."/>
            <person name="Yuan J."/>
            <person name="Sun Y."/>
            <person name="Gao Y."/>
            <person name="Zhang L."/>
            <person name="Li S."/>
            <person name="Dai H."/>
            <person name="Hamel J.F."/>
            <person name="Liu C."/>
            <person name="Yu Y."/>
            <person name="Liu S."/>
            <person name="Lin W."/>
            <person name="Guo K."/>
            <person name="Jin S."/>
            <person name="Xu P."/>
            <person name="Storey K.B."/>
            <person name="Huan P."/>
            <person name="Zhang T."/>
            <person name="Zhou Y."/>
            <person name="Zhang J."/>
            <person name="Lin C."/>
            <person name="Li X."/>
            <person name="Xing L."/>
            <person name="Huo D."/>
            <person name="Sun M."/>
            <person name="Wang L."/>
            <person name="Mercier A."/>
            <person name="Li F."/>
            <person name="Yang H."/>
            <person name="Xiang J."/>
        </authorList>
    </citation>
    <scope>NUCLEOTIDE SEQUENCE [LARGE SCALE GENOMIC DNA]</scope>
    <source>
        <strain evidence="16">Shaxun</strain>
        <tissue evidence="16">Muscle</tissue>
    </source>
</reference>
<dbReference type="CDD" id="cd00054">
    <property type="entry name" value="EGF_CA"/>
    <property type="match status" value="1"/>
</dbReference>
<keyword evidence="3 9" id="KW-0245">EGF-like domain</keyword>
<feature type="compositionally biased region" description="Low complexity" evidence="11">
    <location>
        <begin position="201"/>
        <end position="232"/>
    </location>
</feature>
<dbReference type="PROSITE" id="PS50024">
    <property type="entry name" value="SEA"/>
    <property type="match status" value="1"/>
</dbReference>
<evidence type="ECO:0000256" key="4">
    <source>
        <dbReference type="ARBA" id="ARBA00022729"/>
    </source>
</evidence>
<dbReference type="InterPro" id="IPR035976">
    <property type="entry name" value="Sushi/SCR/CCP_sf"/>
</dbReference>
<name>A0A2G8JSD5_STIJA</name>
<feature type="disulfide bond" evidence="10">
    <location>
        <begin position="411"/>
        <end position="438"/>
    </location>
</feature>
<evidence type="ECO:0000256" key="8">
    <source>
        <dbReference type="ARBA" id="ARBA00023180"/>
    </source>
</evidence>
<comment type="caution">
    <text evidence="16">The sequence shown here is derived from an EMBL/GenBank/DDBJ whole genome shotgun (WGS) entry which is preliminary data.</text>
</comment>
<evidence type="ECO:0000313" key="16">
    <source>
        <dbReference type="EMBL" id="PIK38681.1"/>
    </source>
</evidence>
<feature type="domain" description="Sushi" evidence="15">
    <location>
        <begin position="381"/>
        <end position="440"/>
    </location>
</feature>
<feature type="compositionally biased region" description="Low complexity" evidence="11">
    <location>
        <begin position="164"/>
        <end position="193"/>
    </location>
</feature>